<dbReference type="AlphaFoldDB" id="A0AAN9L4N0"/>
<reference evidence="1 2" key="1">
    <citation type="submission" date="2024-01" db="EMBL/GenBank/DDBJ databases">
        <title>The genomes of 5 underutilized Papilionoideae crops provide insights into root nodulation and disease resistanc.</title>
        <authorList>
            <person name="Jiang F."/>
        </authorList>
    </citation>
    <scope>NUCLEOTIDE SEQUENCE [LARGE SCALE GENOMIC DNA]</scope>
    <source>
        <strain evidence="1">LVBAO_FW01</strain>
        <tissue evidence="1">Leaves</tissue>
    </source>
</reference>
<keyword evidence="2" id="KW-1185">Reference proteome</keyword>
<gene>
    <name evidence="1" type="ORF">VNO77_23041</name>
</gene>
<evidence type="ECO:0000313" key="2">
    <source>
        <dbReference type="Proteomes" id="UP001367508"/>
    </source>
</evidence>
<organism evidence="1 2">
    <name type="scientific">Canavalia gladiata</name>
    <name type="common">Sword bean</name>
    <name type="synonym">Dolichos gladiatus</name>
    <dbReference type="NCBI Taxonomy" id="3824"/>
    <lineage>
        <taxon>Eukaryota</taxon>
        <taxon>Viridiplantae</taxon>
        <taxon>Streptophyta</taxon>
        <taxon>Embryophyta</taxon>
        <taxon>Tracheophyta</taxon>
        <taxon>Spermatophyta</taxon>
        <taxon>Magnoliopsida</taxon>
        <taxon>eudicotyledons</taxon>
        <taxon>Gunneridae</taxon>
        <taxon>Pentapetalae</taxon>
        <taxon>rosids</taxon>
        <taxon>fabids</taxon>
        <taxon>Fabales</taxon>
        <taxon>Fabaceae</taxon>
        <taxon>Papilionoideae</taxon>
        <taxon>50 kb inversion clade</taxon>
        <taxon>NPAAA clade</taxon>
        <taxon>indigoferoid/millettioid clade</taxon>
        <taxon>Phaseoleae</taxon>
        <taxon>Canavalia</taxon>
    </lineage>
</organism>
<dbReference type="InterPro" id="IPR036188">
    <property type="entry name" value="FAD/NAD-bd_sf"/>
</dbReference>
<comment type="caution">
    <text evidence="1">The sequence shown here is derived from an EMBL/GenBank/DDBJ whole genome shotgun (WGS) entry which is preliminary data.</text>
</comment>
<dbReference type="Gene3D" id="3.50.50.60">
    <property type="entry name" value="FAD/NAD(P)-binding domain"/>
    <property type="match status" value="2"/>
</dbReference>
<accession>A0AAN9L4N0</accession>
<sequence>MALCVVSKIDTRSDSRMHSMANRTPSKVRLTKCIINDDGSVSLVPGSSEIGVEIVVTSDHALKLKHVLDRLVIVGDGHIDRETS</sequence>
<evidence type="ECO:0000313" key="1">
    <source>
        <dbReference type="EMBL" id="KAK7328906.1"/>
    </source>
</evidence>
<proteinExistence type="predicted"/>
<dbReference type="Proteomes" id="UP001367508">
    <property type="component" value="Unassembled WGS sequence"/>
</dbReference>
<name>A0AAN9L4N0_CANGL</name>
<protein>
    <submittedName>
        <fullName evidence="1">Uncharacterized protein</fullName>
    </submittedName>
</protein>
<dbReference type="EMBL" id="JAYMYQ010000005">
    <property type="protein sequence ID" value="KAK7328906.1"/>
    <property type="molecule type" value="Genomic_DNA"/>
</dbReference>